<dbReference type="Pfam" id="PF05949">
    <property type="entry name" value="DUF881"/>
    <property type="match status" value="1"/>
</dbReference>
<evidence type="ECO:0000313" key="3">
    <source>
        <dbReference type="EMBL" id="MDG5752513.1"/>
    </source>
</evidence>
<proteinExistence type="inferred from homology"/>
<organism evidence="3 4">
    <name type="scientific">Ectobacillus antri</name>
    <dbReference type="NCBI Taxonomy" id="2486280"/>
    <lineage>
        <taxon>Bacteria</taxon>
        <taxon>Bacillati</taxon>
        <taxon>Bacillota</taxon>
        <taxon>Bacilli</taxon>
        <taxon>Bacillales</taxon>
        <taxon>Bacillaceae</taxon>
        <taxon>Ectobacillus</taxon>
    </lineage>
</organism>
<protein>
    <submittedName>
        <fullName evidence="3">DUF881 domain-containing protein</fullName>
    </submittedName>
</protein>
<comment type="caution">
    <text evidence="3">The sequence shown here is derived from an EMBL/GenBank/DDBJ whole genome shotgun (WGS) entry which is preliminary data.</text>
</comment>
<keyword evidence="4" id="KW-1185">Reference proteome</keyword>
<sequence>MKIKGYYALLSLVCLVLGFMIAYSYSLTAKREPQKQRDKQWDREYELRSSLIRQEKANATLEKKVVNLQKKVRAEEQKLGDQQKQFSDAVKEVEELRMYLGRVKVKGAGIELILADATKIPGDKNVNNYLVHDGHIQMVLNELYASGANAIAINGQRLTAHSFVTCIGPVVNVNGTEHPAPFIITALGNSDVLSKALNIKGGVIDRLLRDNISVKLQTKSDLTFERYYEK</sequence>
<accession>A0ABT6H199</accession>
<reference evidence="3 4" key="1">
    <citation type="submission" date="2023-04" db="EMBL/GenBank/DDBJ databases">
        <title>Ectobacillus antri isolated from activated sludge.</title>
        <authorList>
            <person name="Yan P."/>
            <person name="Liu X."/>
        </authorList>
    </citation>
    <scope>NUCLEOTIDE SEQUENCE [LARGE SCALE GENOMIC DNA]</scope>
    <source>
        <strain evidence="3 4">C18H</strain>
    </source>
</reference>
<dbReference type="EMBL" id="JARULN010000001">
    <property type="protein sequence ID" value="MDG5752513.1"/>
    <property type="molecule type" value="Genomic_DNA"/>
</dbReference>
<dbReference type="PANTHER" id="PTHR37313:SF2">
    <property type="entry name" value="UPF0749 PROTEIN YLXX"/>
    <property type="match status" value="1"/>
</dbReference>
<keyword evidence="2" id="KW-0175">Coiled coil</keyword>
<dbReference type="RefSeq" id="WP_245999822.1">
    <property type="nucleotide sequence ID" value="NZ_JARRRY010000001.1"/>
</dbReference>
<dbReference type="PANTHER" id="PTHR37313">
    <property type="entry name" value="UPF0749 PROTEIN RV1825"/>
    <property type="match status" value="1"/>
</dbReference>
<gene>
    <name evidence="3" type="ORF">P6P90_00670</name>
</gene>
<evidence type="ECO:0000256" key="1">
    <source>
        <dbReference type="ARBA" id="ARBA00009108"/>
    </source>
</evidence>
<evidence type="ECO:0000256" key="2">
    <source>
        <dbReference type="SAM" id="Coils"/>
    </source>
</evidence>
<dbReference type="InterPro" id="IPR010273">
    <property type="entry name" value="DUF881"/>
</dbReference>
<feature type="coiled-coil region" evidence="2">
    <location>
        <begin position="51"/>
        <end position="85"/>
    </location>
</feature>
<dbReference type="Gene3D" id="3.30.70.1880">
    <property type="entry name" value="Protein of unknown function DUF881"/>
    <property type="match status" value="1"/>
</dbReference>
<dbReference type="Proteomes" id="UP001218246">
    <property type="component" value="Unassembled WGS sequence"/>
</dbReference>
<name>A0ABT6H199_9BACI</name>
<evidence type="ECO:0000313" key="4">
    <source>
        <dbReference type="Proteomes" id="UP001218246"/>
    </source>
</evidence>
<comment type="similarity">
    <text evidence="1">Belongs to the UPF0749 family.</text>
</comment>